<evidence type="ECO:0000313" key="2">
    <source>
        <dbReference type="Proteomes" id="UP001476798"/>
    </source>
</evidence>
<sequence>MVPAICCSHRDEAEIHLAHLPVHRILWRTGPDQGNLISHIFRENDVCWDAEWERYFCFKNIEVPEVYSGPHLTFPLTVEQTVGLLEAFRNKKVGTW</sequence>
<keyword evidence="2" id="KW-1185">Reference proteome</keyword>
<organism evidence="1 2">
    <name type="scientific">Goodea atripinnis</name>
    <dbReference type="NCBI Taxonomy" id="208336"/>
    <lineage>
        <taxon>Eukaryota</taxon>
        <taxon>Metazoa</taxon>
        <taxon>Chordata</taxon>
        <taxon>Craniata</taxon>
        <taxon>Vertebrata</taxon>
        <taxon>Euteleostomi</taxon>
        <taxon>Actinopterygii</taxon>
        <taxon>Neopterygii</taxon>
        <taxon>Teleostei</taxon>
        <taxon>Neoteleostei</taxon>
        <taxon>Acanthomorphata</taxon>
        <taxon>Ovalentaria</taxon>
        <taxon>Atherinomorphae</taxon>
        <taxon>Cyprinodontiformes</taxon>
        <taxon>Goodeidae</taxon>
        <taxon>Goodea</taxon>
    </lineage>
</organism>
<name>A0ABV0P5Q3_9TELE</name>
<comment type="caution">
    <text evidence="1">The sequence shown here is derived from an EMBL/GenBank/DDBJ whole genome shotgun (WGS) entry which is preliminary data.</text>
</comment>
<reference evidence="1 2" key="1">
    <citation type="submission" date="2021-06" db="EMBL/GenBank/DDBJ databases">
        <authorList>
            <person name="Palmer J.M."/>
        </authorList>
    </citation>
    <scope>NUCLEOTIDE SEQUENCE [LARGE SCALE GENOMIC DNA]</scope>
    <source>
        <strain evidence="1 2">GA_2019</strain>
        <tissue evidence="1">Muscle</tissue>
    </source>
</reference>
<proteinExistence type="predicted"/>
<dbReference type="EMBL" id="JAHRIO010061414">
    <property type="protein sequence ID" value="MEQ2178776.1"/>
    <property type="molecule type" value="Genomic_DNA"/>
</dbReference>
<dbReference type="Proteomes" id="UP001476798">
    <property type="component" value="Unassembled WGS sequence"/>
</dbReference>
<accession>A0ABV0P5Q3</accession>
<evidence type="ECO:0000313" key="1">
    <source>
        <dbReference type="EMBL" id="MEQ2178776.1"/>
    </source>
</evidence>
<protein>
    <submittedName>
        <fullName evidence="1">Uncharacterized protein</fullName>
    </submittedName>
</protein>
<gene>
    <name evidence="1" type="ORF">GOODEAATRI_017610</name>
</gene>